<keyword evidence="3" id="KW-1185">Reference proteome</keyword>
<feature type="compositionally biased region" description="Polar residues" evidence="1">
    <location>
        <begin position="15"/>
        <end position="36"/>
    </location>
</feature>
<accession>A0A2T2NQZ2</accession>
<evidence type="ECO:0000313" key="2">
    <source>
        <dbReference type="EMBL" id="PSN67810.1"/>
    </source>
</evidence>
<dbReference type="EMBL" id="KZ678134">
    <property type="protein sequence ID" value="PSN67810.1"/>
    <property type="molecule type" value="Genomic_DNA"/>
</dbReference>
<evidence type="ECO:0000313" key="3">
    <source>
        <dbReference type="Proteomes" id="UP000240883"/>
    </source>
</evidence>
<gene>
    <name evidence="2" type="ORF">BS50DRAFT_349430</name>
</gene>
<sequence>MDGPERIERNGGKPNFTTIQSRDSGMVTRPNQPQTTTEEDAHLFGGFDVYTFFLTPSCPYVCCAGNDTFFPHLHIALRPSTPCLTCACYYPPSLSPATTLLLLPSTHLSIPPSPPQMPSDPFPRYPRRQTKAGQAPALPVSRLGIARRFTPILFISHSAPHPGPST</sequence>
<feature type="region of interest" description="Disordered" evidence="1">
    <location>
        <begin position="1"/>
        <end position="37"/>
    </location>
</feature>
<evidence type="ECO:0000256" key="1">
    <source>
        <dbReference type="SAM" id="MobiDB-lite"/>
    </source>
</evidence>
<proteinExistence type="predicted"/>
<organism evidence="2 3">
    <name type="scientific">Corynespora cassiicola Philippines</name>
    <dbReference type="NCBI Taxonomy" id="1448308"/>
    <lineage>
        <taxon>Eukaryota</taxon>
        <taxon>Fungi</taxon>
        <taxon>Dikarya</taxon>
        <taxon>Ascomycota</taxon>
        <taxon>Pezizomycotina</taxon>
        <taxon>Dothideomycetes</taxon>
        <taxon>Pleosporomycetidae</taxon>
        <taxon>Pleosporales</taxon>
        <taxon>Corynesporascaceae</taxon>
        <taxon>Corynespora</taxon>
    </lineage>
</organism>
<dbReference type="Proteomes" id="UP000240883">
    <property type="component" value="Unassembled WGS sequence"/>
</dbReference>
<name>A0A2T2NQZ2_CORCC</name>
<reference evidence="2 3" key="1">
    <citation type="journal article" date="2018" name="Front. Microbiol.">
        <title>Genome-Wide Analysis of Corynespora cassiicola Leaf Fall Disease Putative Effectors.</title>
        <authorList>
            <person name="Lopez D."/>
            <person name="Ribeiro S."/>
            <person name="Label P."/>
            <person name="Fumanal B."/>
            <person name="Venisse J.S."/>
            <person name="Kohler A."/>
            <person name="de Oliveira R.R."/>
            <person name="Labutti K."/>
            <person name="Lipzen A."/>
            <person name="Lail K."/>
            <person name="Bauer D."/>
            <person name="Ohm R.A."/>
            <person name="Barry K.W."/>
            <person name="Spatafora J."/>
            <person name="Grigoriev I.V."/>
            <person name="Martin F.M."/>
            <person name="Pujade-Renaud V."/>
        </authorList>
    </citation>
    <scope>NUCLEOTIDE SEQUENCE [LARGE SCALE GENOMIC DNA]</scope>
    <source>
        <strain evidence="2 3">Philippines</strain>
    </source>
</reference>
<dbReference type="AlphaFoldDB" id="A0A2T2NQZ2"/>
<feature type="compositionally biased region" description="Basic and acidic residues" evidence="1">
    <location>
        <begin position="1"/>
        <end position="11"/>
    </location>
</feature>
<protein>
    <submittedName>
        <fullName evidence="2">Uncharacterized protein</fullName>
    </submittedName>
</protein>